<dbReference type="InterPro" id="IPR000847">
    <property type="entry name" value="LysR_HTH_N"/>
</dbReference>
<reference evidence="6 7" key="1">
    <citation type="submission" date="2019-08" db="EMBL/GenBank/DDBJ databases">
        <authorList>
            <person name="Guy L."/>
        </authorList>
    </citation>
    <scope>NUCLEOTIDE SEQUENCE [LARGE SCALE GENOMIC DNA]</scope>
    <source>
        <strain evidence="6 7">SGT-108</strain>
    </source>
</reference>
<evidence type="ECO:0000256" key="2">
    <source>
        <dbReference type="ARBA" id="ARBA00023015"/>
    </source>
</evidence>
<dbReference type="Pfam" id="PF03466">
    <property type="entry name" value="LysR_substrate"/>
    <property type="match status" value="1"/>
</dbReference>
<dbReference type="InterPro" id="IPR036388">
    <property type="entry name" value="WH-like_DNA-bd_sf"/>
</dbReference>
<dbReference type="EMBL" id="LR699119">
    <property type="protein sequence ID" value="VVC75424.1"/>
    <property type="molecule type" value="Genomic_DNA"/>
</dbReference>
<organism evidence="6 7">
    <name type="scientific">Aquicella siphonis</name>
    <dbReference type="NCBI Taxonomy" id="254247"/>
    <lineage>
        <taxon>Bacteria</taxon>
        <taxon>Pseudomonadati</taxon>
        <taxon>Pseudomonadota</taxon>
        <taxon>Gammaproteobacteria</taxon>
        <taxon>Legionellales</taxon>
        <taxon>Coxiellaceae</taxon>
        <taxon>Aquicella</taxon>
    </lineage>
</organism>
<dbReference type="SUPFAM" id="SSF53850">
    <property type="entry name" value="Periplasmic binding protein-like II"/>
    <property type="match status" value="1"/>
</dbReference>
<dbReference type="Proteomes" id="UP000324194">
    <property type="component" value="Chromosome 1"/>
</dbReference>
<gene>
    <name evidence="6" type="primary">benM</name>
    <name evidence="6" type="ORF">AQUSIP_07140</name>
</gene>
<feature type="domain" description="HTH lysR-type" evidence="5">
    <location>
        <begin position="1"/>
        <end position="53"/>
    </location>
</feature>
<proteinExistence type="inferred from homology"/>
<evidence type="ECO:0000313" key="6">
    <source>
        <dbReference type="EMBL" id="VVC75424.1"/>
    </source>
</evidence>
<dbReference type="SUPFAM" id="SSF46785">
    <property type="entry name" value="Winged helix' DNA-binding domain"/>
    <property type="match status" value="1"/>
</dbReference>
<dbReference type="AlphaFoldDB" id="A0A5E4PF01"/>
<protein>
    <submittedName>
        <fullName evidence="6">HTH-type transcriptional regulator BenM</fullName>
    </submittedName>
</protein>
<evidence type="ECO:0000313" key="7">
    <source>
        <dbReference type="Proteomes" id="UP000324194"/>
    </source>
</evidence>
<keyword evidence="4" id="KW-0804">Transcription</keyword>
<name>A0A5E4PF01_9COXI</name>
<dbReference type="PANTHER" id="PTHR30126">
    <property type="entry name" value="HTH-TYPE TRANSCRIPTIONAL REGULATOR"/>
    <property type="match status" value="1"/>
</dbReference>
<dbReference type="Gene3D" id="1.10.10.10">
    <property type="entry name" value="Winged helix-like DNA-binding domain superfamily/Winged helix DNA-binding domain"/>
    <property type="match status" value="1"/>
</dbReference>
<evidence type="ECO:0000256" key="3">
    <source>
        <dbReference type="ARBA" id="ARBA00023125"/>
    </source>
</evidence>
<dbReference type="KEGG" id="asip:AQUSIP_07140"/>
<keyword evidence="7" id="KW-1185">Reference proteome</keyword>
<evidence type="ECO:0000256" key="1">
    <source>
        <dbReference type="ARBA" id="ARBA00009437"/>
    </source>
</evidence>
<accession>A0A5E4PF01</accession>
<keyword evidence="2" id="KW-0805">Transcription regulation</keyword>
<sequence length="278" mass="31217">MRQFCVIADTGSMTKAAELLCITHSGLSKSMKLLQEELGFSLLRPAGRGLALTEDGVRIYQNAKQFLALEEQLFSATPRVQQKSVRIGTVEVFLLAQCRRLKQSQLDNYNFTLLDLNPGQIEQLIADRQLDYGVTYAPYPMDGVEITEIGKYQLGCYCLKGCFKGMDISDIPFAVPAQGISNNPLGIKERDGWLESVTPRNRKYSVNLLSTGLELVRQGLCAIFIPKFVARNYPDLVELAIPKVQQAKQRAFLIKHKDHPQDSLFKMLKKTITSIVQD</sequence>
<dbReference type="GO" id="GO:0000976">
    <property type="term" value="F:transcription cis-regulatory region binding"/>
    <property type="evidence" value="ECO:0007669"/>
    <property type="project" value="TreeGrafter"/>
</dbReference>
<dbReference type="InterPro" id="IPR005119">
    <property type="entry name" value="LysR_subst-bd"/>
</dbReference>
<evidence type="ECO:0000259" key="5">
    <source>
        <dbReference type="PROSITE" id="PS50931"/>
    </source>
</evidence>
<dbReference type="InterPro" id="IPR036390">
    <property type="entry name" value="WH_DNA-bd_sf"/>
</dbReference>
<keyword evidence="3" id="KW-0238">DNA-binding</keyword>
<comment type="similarity">
    <text evidence="1">Belongs to the LysR transcriptional regulatory family.</text>
</comment>
<dbReference type="PROSITE" id="PS50931">
    <property type="entry name" value="HTH_LYSR"/>
    <property type="match status" value="1"/>
</dbReference>
<dbReference type="Pfam" id="PF00126">
    <property type="entry name" value="HTH_1"/>
    <property type="match status" value="1"/>
</dbReference>
<dbReference type="GO" id="GO:0003700">
    <property type="term" value="F:DNA-binding transcription factor activity"/>
    <property type="evidence" value="ECO:0007669"/>
    <property type="project" value="InterPro"/>
</dbReference>
<evidence type="ECO:0000256" key="4">
    <source>
        <dbReference type="ARBA" id="ARBA00023163"/>
    </source>
</evidence>
<dbReference type="PANTHER" id="PTHR30126:SF40">
    <property type="entry name" value="HTH-TYPE TRANSCRIPTIONAL REGULATOR GLTR"/>
    <property type="match status" value="1"/>
</dbReference>